<comment type="caution">
    <text evidence="12">The sequence shown here is derived from an EMBL/GenBank/DDBJ whole genome shotgun (WGS) entry which is preliminary data.</text>
</comment>
<keyword evidence="8" id="KW-1003">Cell membrane</keyword>
<keyword evidence="4 8" id="KW-0406">Ion transport</keyword>
<dbReference type="Pfam" id="PF00401">
    <property type="entry name" value="ATP-synt_DE"/>
    <property type="match status" value="1"/>
</dbReference>
<name>A0A1G2BJ85_9BACT</name>
<dbReference type="PANTHER" id="PTHR13822">
    <property type="entry name" value="ATP SYNTHASE DELTA/EPSILON CHAIN"/>
    <property type="match status" value="1"/>
</dbReference>
<evidence type="ECO:0000259" key="11">
    <source>
        <dbReference type="Pfam" id="PF02823"/>
    </source>
</evidence>
<reference evidence="12 13" key="1">
    <citation type="journal article" date="2016" name="Nat. Commun.">
        <title>Thousands of microbial genomes shed light on interconnected biogeochemical processes in an aquifer system.</title>
        <authorList>
            <person name="Anantharaman K."/>
            <person name="Brown C.T."/>
            <person name="Hug L.A."/>
            <person name="Sharon I."/>
            <person name="Castelle C.J."/>
            <person name="Probst A.J."/>
            <person name="Thomas B.C."/>
            <person name="Singh A."/>
            <person name="Wilkins M.J."/>
            <person name="Karaoz U."/>
            <person name="Brodie E.L."/>
            <person name="Williams K.H."/>
            <person name="Hubbard S.S."/>
            <person name="Banfield J.F."/>
        </authorList>
    </citation>
    <scope>NUCLEOTIDE SEQUENCE [LARGE SCALE GENOMIC DNA]</scope>
</reference>
<comment type="function">
    <text evidence="8">Produces ATP from ADP in the presence of a proton gradient across the membrane.</text>
</comment>
<dbReference type="EMBL" id="MHKL01000026">
    <property type="protein sequence ID" value="OGY89135.1"/>
    <property type="molecule type" value="Genomic_DNA"/>
</dbReference>
<keyword evidence="6 8" id="KW-0139">CF(1)</keyword>
<dbReference type="InterPro" id="IPR001469">
    <property type="entry name" value="ATP_synth_F1_dsu/esu"/>
</dbReference>
<dbReference type="CDD" id="cd12152">
    <property type="entry name" value="F1-ATPase_delta"/>
    <property type="match status" value="1"/>
</dbReference>
<feature type="domain" description="ATP synthase epsilon subunit C-terminal" evidence="10">
    <location>
        <begin position="85"/>
        <end position="131"/>
    </location>
</feature>
<evidence type="ECO:0000256" key="3">
    <source>
        <dbReference type="ARBA" id="ARBA00022448"/>
    </source>
</evidence>
<dbReference type="GO" id="GO:0046933">
    <property type="term" value="F:proton-transporting ATP synthase activity, rotational mechanism"/>
    <property type="evidence" value="ECO:0007669"/>
    <property type="project" value="UniProtKB-UniRule"/>
</dbReference>
<dbReference type="Gene3D" id="2.60.15.10">
    <property type="entry name" value="F0F1 ATP synthase delta/epsilon subunit, N-terminal"/>
    <property type="match status" value="1"/>
</dbReference>
<dbReference type="NCBIfam" id="TIGR01216">
    <property type="entry name" value="ATP_synt_epsi"/>
    <property type="match status" value="1"/>
</dbReference>
<evidence type="ECO:0000256" key="4">
    <source>
        <dbReference type="ARBA" id="ARBA00023065"/>
    </source>
</evidence>
<evidence type="ECO:0000259" key="10">
    <source>
        <dbReference type="Pfam" id="PF00401"/>
    </source>
</evidence>
<dbReference type="GO" id="GO:0005886">
    <property type="term" value="C:plasma membrane"/>
    <property type="evidence" value="ECO:0007669"/>
    <property type="project" value="UniProtKB-SubCell"/>
</dbReference>
<proteinExistence type="inferred from homology"/>
<dbReference type="SUPFAM" id="SSF46604">
    <property type="entry name" value="Epsilon subunit of F1F0-ATP synthase C-terminal domain"/>
    <property type="match status" value="1"/>
</dbReference>
<dbReference type="AlphaFoldDB" id="A0A1G2BJ85"/>
<dbReference type="Pfam" id="PF02823">
    <property type="entry name" value="ATP-synt_DE_N"/>
    <property type="match status" value="1"/>
</dbReference>
<comment type="subcellular location">
    <subcellularLocation>
        <location evidence="1 8">Cell membrane</location>
        <topology evidence="1 8">Peripheral membrane protein</topology>
    </subcellularLocation>
</comment>
<dbReference type="GO" id="GO:0045259">
    <property type="term" value="C:proton-transporting ATP synthase complex"/>
    <property type="evidence" value="ECO:0007669"/>
    <property type="project" value="UniProtKB-KW"/>
</dbReference>
<evidence type="ECO:0000256" key="5">
    <source>
        <dbReference type="ARBA" id="ARBA00023136"/>
    </source>
</evidence>
<evidence type="ECO:0000256" key="1">
    <source>
        <dbReference type="ARBA" id="ARBA00004202"/>
    </source>
</evidence>
<dbReference type="SUPFAM" id="SSF51344">
    <property type="entry name" value="Epsilon subunit of F1F0-ATP synthase N-terminal domain"/>
    <property type="match status" value="1"/>
</dbReference>
<dbReference type="GO" id="GO:0005524">
    <property type="term" value="F:ATP binding"/>
    <property type="evidence" value="ECO:0007669"/>
    <property type="project" value="UniProtKB-UniRule"/>
</dbReference>
<keyword evidence="3 8" id="KW-0813">Transport</keyword>
<evidence type="ECO:0000256" key="8">
    <source>
        <dbReference type="HAMAP-Rule" id="MF_00530"/>
    </source>
</evidence>
<dbReference type="InterPro" id="IPR036771">
    <property type="entry name" value="ATPsynth_dsu/esu_N"/>
</dbReference>
<dbReference type="HAMAP" id="MF_00530">
    <property type="entry name" value="ATP_synth_epsil_bac"/>
    <property type="match status" value="1"/>
</dbReference>
<dbReference type="InterPro" id="IPR020547">
    <property type="entry name" value="ATP_synth_F1_esu_C"/>
</dbReference>
<dbReference type="Proteomes" id="UP000178849">
    <property type="component" value="Unassembled WGS sequence"/>
</dbReference>
<gene>
    <name evidence="8" type="primary">atpC</name>
    <name evidence="12" type="ORF">A2927_02420</name>
</gene>
<evidence type="ECO:0000256" key="6">
    <source>
        <dbReference type="ARBA" id="ARBA00023196"/>
    </source>
</evidence>
<accession>A0A1G2BJ85</accession>
<evidence type="ECO:0000313" key="12">
    <source>
        <dbReference type="EMBL" id="OGY89135.1"/>
    </source>
</evidence>
<evidence type="ECO:0000256" key="2">
    <source>
        <dbReference type="ARBA" id="ARBA00005712"/>
    </source>
</evidence>
<organism evidence="12 13">
    <name type="scientific">Candidatus Komeilibacteria bacterium RIFCSPLOWO2_01_FULL_45_10</name>
    <dbReference type="NCBI Taxonomy" id="1798550"/>
    <lineage>
        <taxon>Bacteria</taxon>
        <taxon>Candidatus Komeiliibacteriota</taxon>
    </lineage>
</organism>
<feature type="domain" description="ATP synthase F1 complex delta/epsilon subunit N-terminal" evidence="11">
    <location>
        <begin position="4"/>
        <end position="81"/>
    </location>
</feature>
<keyword evidence="5 8" id="KW-0472">Membrane</keyword>
<dbReference type="InterPro" id="IPR036794">
    <property type="entry name" value="ATP_F1_dsu/esu_C_sf"/>
</dbReference>
<dbReference type="PANTHER" id="PTHR13822:SF10">
    <property type="entry name" value="ATP SYNTHASE EPSILON CHAIN, CHLOROPLASTIC"/>
    <property type="match status" value="1"/>
</dbReference>
<protein>
    <recommendedName>
        <fullName evidence="8">ATP synthase epsilon chain</fullName>
    </recommendedName>
    <alternativeName>
        <fullName evidence="8">ATP synthase F1 sector epsilon subunit</fullName>
    </alternativeName>
    <alternativeName>
        <fullName evidence="8">F-ATPase epsilon subunit</fullName>
    </alternativeName>
</protein>
<sequence length="147" mass="16437">MKIKFKIATPEKVVYEDEVDEVILPTQLGEIGVLPNHLPIVSSLSAGEILIKKDGQETHLAVSGGFVEFNNNQMTILADTAERVEEIDEQRAEAARARVQELLSQQRDRESVDFTGLAAKMERELARLKVARKYKGHKAGPQIKVEE</sequence>
<keyword evidence="8" id="KW-0375">Hydrogen ion transport</keyword>
<evidence type="ECO:0000256" key="7">
    <source>
        <dbReference type="ARBA" id="ARBA00023310"/>
    </source>
</evidence>
<dbReference type="InterPro" id="IPR020546">
    <property type="entry name" value="ATP_synth_F1_dsu/esu_N"/>
</dbReference>
<dbReference type="NCBIfam" id="NF009980">
    <property type="entry name" value="PRK13446.1"/>
    <property type="match status" value="1"/>
</dbReference>
<dbReference type="STRING" id="1798550.A2927_02420"/>
<comment type="subunit">
    <text evidence="8 9">F-type ATPases have 2 components, CF(1) - the catalytic core - and CF(0) - the membrane proton channel. CF(1) has five subunits: alpha(3), beta(3), gamma(1), delta(1), epsilon(1). CF(0) has three main subunits: a, b and c.</text>
</comment>
<evidence type="ECO:0000256" key="9">
    <source>
        <dbReference type="RuleBase" id="RU003656"/>
    </source>
</evidence>
<evidence type="ECO:0000313" key="13">
    <source>
        <dbReference type="Proteomes" id="UP000178849"/>
    </source>
</evidence>
<keyword evidence="7 8" id="KW-0066">ATP synthesis</keyword>
<comment type="similarity">
    <text evidence="2 8 9">Belongs to the ATPase epsilon chain family.</text>
</comment>